<sequence length="211" mass="22809">MRPPHRLAPAWGPRQKAWVGILGGRRANKAGKKGMGVVARLLGLGLLLGLAWAQILPPEGGLYVYSDGTVQALEAVEGGYRLAYRRDGKVFREDRLRFGAEGIYLEGVALPKGFFPFAPPLLLYPKRLVLGASWSGNARFQEQRVALAVRVEGVEGVRVPAGRFNAYRLRVAFTTERGGADVKLLYLVPGLGVVAFQAGEGLVGLVRFSAP</sequence>
<accession>Q56432</accession>
<proteinExistence type="predicted"/>
<organism evidence="1">
    <name type="scientific">Thermus thermophilus</name>
    <dbReference type="NCBI Taxonomy" id="274"/>
    <lineage>
        <taxon>Bacteria</taxon>
        <taxon>Thermotogati</taxon>
        <taxon>Deinococcota</taxon>
        <taxon>Deinococci</taxon>
        <taxon>Thermales</taxon>
        <taxon>Thermaceae</taxon>
        <taxon>Thermus</taxon>
    </lineage>
</organism>
<dbReference type="AlphaFoldDB" id="Q56432"/>
<name>Q56432_THETH</name>
<evidence type="ECO:0000313" key="1">
    <source>
        <dbReference type="EMBL" id="BAA05002.1"/>
    </source>
</evidence>
<dbReference type="EMBL" id="D25413">
    <property type="protein sequence ID" value="BAA05002.1"/>
    <property type="molecule type" value="Genomic_DNA"/>
</dbReference>
<reference evidence="1" key="1">
    <citation type="journal article" date="1994" name="Cell. Mol. Biol. Res.">
        <title>Molecular cloning and sequence analysis of the proC gene encoding .DELTA.1-pyrroline-5-carboxylate reductase from an extremely thermophilic eubacterium Thermus thermophilus.</title>
        <authorList>
            <person name="Hoshino T."/>
            <person name="Kosuge T."/>
            <person name="Hidaka Y."/>
            <person name="Tabata K."/>
            <person name="Nakahara T."/>
        </authorList>
    </citation>
    <scope>NUCLEOTIDE SEQUENCE</scope>
    <source>
        <strain evidence="1">HB27</strain>
    </source>
</reference>
<protein>
    <submittedName>
        <fullName evidence="1">ProC pyrroline-5-carboxylate reductase</fullName>
    </submittedName>
</protein>